<sequence length="168" mass="19456">MSVFSDELSKLMRNRDMSDEDLASVVNVNRTTVSRWRSGERSPKIEKLPEIASVFNVDPKIFVGENNESITSTSFIETIYNKLSENRQEKVAEFAINQLEEQKQENSPTPLRKESSEKEIYTLAAHASNSNHRFTDEEVAELESYLDELDKEYDKKQAKRDKCRKQSD</sequence>
<gene>
    <name evidence="4" type="ORF">EB03_01098</name>
</gene>
<feature type="domain" description="HTH cro/C1-type" evidence="3">
    <location>
        <begin position="8"/>
        <end position="62"/>
    </location>
</feature>
<evidence type="ECO:0000313" key="4">
    <source>
        <dbReference type="EMBL" id="RBT69428.1"/>
    </source>
</evidence>
<evidence type="ECO:0000313" key="5">
    <source>
        <dbReference type="Proteomes" id="UP000253498"/>
    </source>
</evidence>
<organism evidence="4 5">
    <name type="scientific">Enterococcus hirae</name>
    <dbReference type="NCBI Taxonomy" id="1354"/>
    <lineage>
        <taxon>Bacteria</taxon>
        <taxon>Bacillati</taxon>
        <taxon>Bacillota</taxon>
        <taxon>Bacilli</taxon>
        <taxon>Lactobacillales</taxon>
        <taxon>Enterococcaceae</taxon>
        <taxon>Enterococcus</taxon>
    </lineage>
</organism>
<evidence type="ECO:0000259" key="3">
    <source>
        <dbReference type="PROSITE" id="PS50943"/>
    </source>
</evidence>
<dbReference type="RefSeq" id="WP_162783087.1">
    <property type="nucleotide sequence ID" value="NZ_JBFCRC010000014.1"/>
</dbReference>
<reference evidence="4 5" key="1">
    <citation type="submission" date="2015-06" db="EMBL/GenBank/DDBJ databases">
        <title>The Genome Sequence of Enterococcus hirae 88EA1.</title>
        <authorList>
            <consortium name="The Broad Institute Genomics Platform"/>
            <consortium name="The Broad Institute Genome Sequencing Center for Infectious Disease"/>
            <person name="Earl A.M."/>
            <person name="Van Tyne D."/>
            <person name="Lebreton F."/>
            <person name="Saavedra J.T."/>
            <person name="Gilmore M.S."/>
            <person name="Manson McGuire A."/>
            <person name="Clock S."/>
            <person name="Crupain M."/>
            <person name="Rangan U."/>
            <person name="Young S."/>
            <person name="Abouelleil A."/>
            <person name="Cao P."/>
            <person name="Chapman S.B."/>
            <person name="Griggs A."/>
            <person name="Priest M."/>
            <person name="Shea T."/>
            <person name="Wortman J."/>
            <person name="Nusbaum C."/>
            <person name="Birren B."/>
        </authorList>
    </citation>
    <scope>NUCLEOTIDE SEQUENCE [LARGE SCALE GENOMIC DNA]</scope>
    <source>
        <strain evidence="4 5">88EA1</strain>
    </source>
</reference>
<dbReference type="PANTHER" id="PTHR46558:SF11">
    <property type="entry name" value="HTH-TYPE TRANSCRIPTIONAL REGULATOR XRE"/>
    <property type="match status" value="1"/>
</dbReference>
<evidence type="ECO:0000256" key="2">
    <source>
        <dbReference type="SAM" id="Coils"/>
    </source>
</evidence>
<dbReference type="SUPFAM" id="SSF47413">
    <property type="entry name" value="lambda repressor-like DNA-binding domains"/>
    <property type="match status" value="1"/>
</dbReference>
<dbReference type="Pfam" id="PF01381">
    <property type="entry name" value="HTH_3"/>
    <property type="match status" value="1"/>
</dbReference>
<accession>A0AB37IDK1</accession>
<dbReference type="InterPro" id="IPR010982">
    <property type="entry name" value="Lambda_DNA-bd_dom_sf"/>
</dbReference>
<evidence type="ECO:0000256" key="1">
    <source>
        <dbReference type="ARBA" id="ARBA00023125"/>
    </source>
</evidence>
<dbReference type="Proteomes" id="UP000253498">
    <property type="component" value="Unassembled WGS sequence"/>
</dbReference>
<dbReference type="CDD" id="cd00093">
    <property type="entry name" value="HTH_XRE"/>
    <property type="match status" value="1"/>
</dbReference>
<keyword evidence="2" id="KW-0175">Coiled coil</keyword>
<dbReference type="SMART" id="SM00530">
    <property type="entry name" value="HTH_XRE"/>
    <property type="match status" value="1"/>
</dbReference>
<name>A0AB37IDK1_ENTHR</name>
<dbReference type="GO" id="GO:0003677">
    <property type="term" value="F:DNA binding"/>
    <property type="evidence" value="ECO:0007669"/>
    <property type="project" value="UniProtKB-KW"/>
</dbReference>
<dbReference type="InterPro" id="IPR001387">
    <property type="entry name" value="Cro/C1-type_HTH"/>
</dbReference>
<dbReference type="Gene3D" id="1.10.260.40">
    <property type="entry name" value="lambda repressor-like DNA-binding domains"/>
    <property type="match status" value="1"/>
</dbReference>
<dbReference type="PANTHER" id="PTHR46558">
    <property type="entry name" value="TRACRIPTIONAL REGULATORY PROTEIN-RELATED-RELATED"/>
    <property type="match status" value="1"/>
</dbReference>
<dbReference type="AlphaFoldDB" id="A0AB37IDK1"/>
<feature type="coiled-coil region" evidence="2">
    <location>
        <begin position="132"/>
        <end position="166"/>
    </location>
</feature>
<comment type="caution">
    <text evidence="4">The sequence shown here is derived from an EMBL/GenBank/DDBJ whole genome shotgun (WGS) entry which is preliminary data.</text>
</comment>
<dbReference type="PROSITE" id="PS50943">
    <property type="entry name" value="HTH_CROC1"/>
    <property type="match status" value="1"/>
</dbReference>
<proteinExistence type="predicted"/>
<keyword evidence="1" id="KW-0238">DNA-binding</keyword>
<protein>
    <recommendedName>
        <fullName evidence="3">HTH cro/C1-type domain-containing protein</fullName>
    </recommendedName>
</protein>
<dbReference type="EMBL" id="LESJ01000004">
    <property type="protein sequence ID" value="RBT69428.1"/>
    <property type="molecule type" value="Genomic_DNA"/>
</dbReference>